<dbReference type="InterPro" id="IPR036388">
    <property type="entry name" value="WH-like_DNA-bd_sf"/>
</dbReference>
<organism evidence="3 4">
    <name type="scientific">Agromyces atrinae</name>
    <dbReference type="NCBI Taxonomy" id="592376"/>
    <lineage>
        <taxon>Bacteria</taxon>
        <taxon>Bacillati</taxon>
        <taxon>Actinomycetota</taxon>
        <taxon>Actinomycetes</taxon>
        <taxon>Micrococcales</taxon>
        <taxon>Microbacteriaceae</taxon>
        <taxon>Agromyces</taxon>
    </lineage>
</organism>
<accession>A0A4Q2M7W7</accession>
<dbReference type="InterPro" id="IPR000835">
    <property type="entry name" value="HTH_MarR-typ"/>
</dbReference>
<gene>
    <name evidence="3" type="ORF">ESP50_01280</name>
</gene>
<dbReference type="AlphaFoldDB" id="A0A4Q2M7W7"/>
<sequence length="167" mass="17725">MRGAGPRGGAWGPGFGRGRGEHEHGEADGGDTSHDHANHAHEHHGRGPAAFRHMARIRLLEVLDARGATDAPAPSISELAALIGVDQPRASRLVQGAQREGLVRRTVDPRDARRSVIQLTAAGERALDESRESRRGAVRNGLAGFTPAEAEQFADLLARFAAGRAEA</sequence>
<evidence type="ECO:0000259" key="2">
    <source>
        <dbReference type="PROSITE" id="PS50995"/>
    </source>
</evidence>
<dbReference type="EMBL" id="SDPM01000001">
    <property type="protein sequence ID" value="RXZ88365.1"/>
    <property type="molecule type" value="Genomic_DNA"/>
</dbReference>
<dbReference type="SMART" id="SM00347">
    <property type="entry name" value="HTH_MARR"/>
    <property type="match status" value="1"/>
</dbReference>
<feature type="region of interest" description="Disordered" evidence="1">
    <location>
        <begin position="1"/>
        <end position="48"/>
    </location>
</feature>
<dbReference type="Gene3D" id="1.10.10.10">
    <property type="entry name" value="Winged helix-like DNA-binding domain superfamily/Winged helix DNA-binding domain"/>
    <property type="match status" value="1"/>
</dbReference>
<dbReference type="PRINTS" id="PR00598">
    <property type="entry name" value="HTHMARR"/>
</dbReference>
<dbReference type="OrthoDB" id="7774677at2"/>
<dbReference type="PANTHER" id="PTHR33164">
    <property type="entry name" value="TRANSCRIPTIONAL REGULATOR, MARR FAMILY"/>
    <property type="match status" value="1"/>
</dbReference>
<proteinExistence type="predicted"/>
<dbReference type="Pfam" id="PF12802">
    <property type="entry name" value="MarR_2"/>
    <property type="match status" value="1"/>
</dbReference>
<dbReference type="InterPro" id="IPR039422">
    <property type="entry name" value="MarR/SlyA-like"/>
</dbReference>
<protein>
    <submittedName>
        <fullName evidence="3">MarR family transcriptional regulator</fullName>
    </submittedName>
</protein>
<dbReference type="InterPro" id="IPR036390">
    <property type="entry name" value="WH_DNA-bd_sf"/>
</dbReference>
<dbReference type="Proteomes" id="UP000292686">
    <property type="component" value="Unassembled WGS sequence"/>
</dbReference>
<feature type="compositionally biased region" description="Gly residues" evidence="1">
    <location>
        <begin position="1"/>
        <end position="17"/>
    </location>
</feature>
<evidence type="ECO:0000256" key="1">
    <source>
        <dbReference type="SAM" id="MobiDB-lite"/>
    </source>
</evidence>
<dbReference type="GO" id="GO:0006950">
    <property type="term" value="P:response to stress"/>
    <property type="evidence" value="ECO:0007669"/>
    <property type="project" value="TreeGrafter"/>
</dbReference>
<evidence type="ECO:0000313" key="3">
    <source>
        <dbReference type="EMBL" id="RXZ88365.1"/>
    </source>
</evidence>
<dbReference type="SUPFAM" id="SSF46785">
    <property type="entry name" value="Winged helix' DNA-binding domain"/>
    <property type="match status" value="1"/>
</dbReference>
<reference evidence="3 4" key="1">
    <citation type="submission" date="2019-01" db="EMBL/GenBank/DDBJ databases">
        <title>Agromyces.</title>
        <authorList>
            <person name="Li J."/>
        </authorList>
    </citation>
    <scope>NUCLEOTIDE SEQUENCE [LARGE SCALE GENOMIC DNA]</scope>
    <source>
        <strain evidence="3 4">DSM 23870</strain>
    </source>
</reference>
<comment type="caution">
    <text evidence="3">The sequence shown here is derived from an EMBL/GenBank/DDBJ whole genome shotgun (WGS) entry which is preliminary data.</text>
</comment>
<dbReference type="PROSITE" id="PS50995">
    <property type="entry name" value="HTH_MARR_2"/>
    <property type="match status" value="1"/>
</dbReference>
<evidence type="ECO:0000313" key="4">
    <source>
        <dbReference type="Proteomes" id="UP000292686"/>
    </source>
</evidence>
<dbReference type="GO" id="GO:0003700">
    <property type="term" value="F:DNA-binding transcription factor activity"/>
    <property type="evidence" value="ECO:0007669"/>
    <property type="project" value="InterPro"/>
</dbReference>
<feature type="compositionally biased region" description="Basic and acidic residues" evidence="1">
    <location>
        <begin position="18"/>
        <end position="40"/>
    </location>
</feature>
<feature type="domain" description="HTH marR-type" evidence="2">
    <location>
        <begin position="1"/>
        <end position="162"/>
    </location>
</feature>
<keyword evidence="4" id="KW-1185">Reference proteome</keyword>
<dbReference type="PANTHER" id="PTHR33164:SF57">
    <property type="entry name" value="MARR-FAMILY TRANSCRIPTIONAL REGULATOR"/>
    <property type="match status" value="1"/>
</dbReference>
<name>A0A4Q2M7W7_9MICO</name>